<evidence type="ECO:0000313" key="2">
    <source>
        <dbReference type="Proteomes" id="UP000008291"/>
    </source>
</evidence>
<organism evidence="1 2">
    <name type="scientific">Thiobacillus denitrificans (strain ATCC 25259 / T1)</name>
    <dbReference type="NCBI Taxonomy" id="292415"/>
    <lineage>
        <taxon>Bacteria</taxon>
        <taxon>Pseudomonadati</taxon>
        <taxon>Pseudomonadota</taxon>
        <taxon>Betaproteobacteria</taxon>
        <taxon>Nitrosomonadales</taxon>
        <taxon>Thiobacillaceae</taxon>
        <taxon>Thiobacillus</taxon>
    </lineage>
</organism>
<dbReference type="RefSeq" id="WP_011311605.1">
    <property type="nucleotide sequence ID" value="NC_007404.1"/>
</dbReference>
<proteinExistence type="predicted"/>
<keyword evidence="2" id="KW-1185">Reference proteome</keyword>
<dbReference type="STRING" id="292415.Tbd_1093"/>
<dbReference type="EMBL" id="CP000116">
    <property type="protein sequence ID" value="AAZ97046.1"/>
    <property type="molecule type" value="Genomic_DNA"/>
</dbReference>
<gene>
    <name evidence="1" type="ordered locus">Tbd_1093</name>
</gene>
<dbReference type="Proteomes" id="UP000008291">
    <property type="component" value="Chromosome"/>
</dbReference>
<protein>
    <submittedName>
        <fullName evidence="1">Uncharacterized protein</fullName>
    </submittedName>
</protein>
<evidence type="ECO:0000313" key="1">
    <source>
        <dbReference type="EMBL" id="AAZ97046.1"/>
    </source>
</evidence>
<reference evidence="1 2" key="1">
    <citation type="journal article" date="2006" name="J. Bacteriol.">
        <title>The genome sequence of the obligately chemolithoautotrophic, facultatively anaerobic bacterium Thiobacillus denitrificans.</title>
        <authorList>
            <person name="Beller H.R."/>
            <person name="Chain P.S."/>
            <person name="Letain T.E."/>
            <person name="Chakicherla A."/>
            <person name="Larimer F.W."/>
            <person name="Richardson P.M."/>
            <person name="Coleman M.A."/>
            <person name="Wood A.P."/>
            <person name="Kelly D.P."/>
        </authorList>
    </citation>
    <scope>NUCLEOTIDE SEQUENCE [LARGE SCALE GENOMIC DNA]</scope>
    <source>
        <strain evidence="1 2">ATCC 25259</strain>
    </source>
</reference>
<name>Q3SJV3_THIDA</name>
<accession>Q3SJV3</accession>
<dbReference type="HOGENOM" id="CLU_1721514_0_0_4"/>
<dbReference type="KEGG" id="tbd:Tbd_1093"/>
<sequence length="152" mass="16245">MQLLDLSAEECAFLAGPAPAPPEGLAPRLTRRLAATLSARLRMPVQVSETGAPCSEVPGPLWQPDNTLAALWLTRRLGGRHVAGRAAGVPRGLLQTLDEVLAETWLDAPVAALPACLAWQVSAEATRSLLTLALPSDSRDMTRWAQEVIRHG</sequence>
<dbReference type="OrthoDB" id="8564258at2"/>
<dbReference type="AlphaFoldDB" id="Q3SJV3"/>